<evidence type="ECO:0008006" key="3">
    <source>
        <dbReference type="Google" id="ProtNLM"/>
    </source>
</evidence>
<reference evidence="2" key="1">
    <citation type="journal article" date="2019" name="Int. J. Syst. Evol. Microbiol.">
        <title>The Global Catalogue of Microorganisms (GCM) 10K type strain sequencing project: providing services to taxonomists for standard genome sequencing and annotation.</title>
        <authorList>
            <consortium name="The Broad Institute Genomics Platform"/>
            <consortium name="The Broad Institute Genome Sequencing Center for Infectious Disease"/>
            <person name="Wu L."/>
            <person name="Ma J."/>
        </authorList>
    </citation>
    <scope>NUCLEOTIDE SEQUENCE [LARGE SCALE GENOMIC DNA]</scope>
    <source>
        <strain evidence="2">KCTC 22437</strain>
    </source>
</reference>
<evidence type="ECO:0000313" key="2">
    <source>
        <dbReference type="Proteomes" id="UP001597557"/>
    </source>
</evidence>
<evidence type="ECO:0000313" key="1">
    <source>
        <dbReference type="EMBL" id="MFD2873780.1"/>
    </source>
</evidence>
<dbReference type="InterPro" id="IPR029068">
    <property type="entry name" value="Glyas_Bleomycin-R_OHBP_Dase"/>
</dbReference>
<keyword evidence="2" id="KW-1185">Reference proteome</keyword>
<dbReference type="EMBL" id="JBHUPD010000003">
    <property type="protein sequence ID" value="MFD2873780.1"/>
    <property type="molecule type" value="Genomic_DNA"/>
</dbReference>
<organism evidence="1 2">
    <name type="scientific">Mucilaginibacter ximonensis</name>
    <dbReference type="NCBI Taxonomy" id="538021"/>
    <lineage>
        <taxon>Bacteria</taxon>
        <taxon>Pseudomonadati</taxon>
        <taxon>Bacteroidota</taxon>
        <taxon>Sphingobacteriia</taxon>
        <taxon>Sphingobacteriales</taxon>
        <taxon>Sphingobacteriaceae</taxon>
        <taxon>Mucilaginibacter</taxon>
    </lineage>
</organism>
<dbReference type="Gene3D" id="3.10.180.10">
    <property type="entry name" value="2,3-Dihydroxybiphenyl 1,2-Dioxygenase, domain 1"/>
    <property type="match status" value="1"/>
</dbReference>
<comment type="caution">
    <text evidence="1">The sequence shown here is derived from an EMBL/GenBank/DDBJ whole genome shotgun (WGS) entry which is preliminary data.</text>
</comment>
<gene>
    <name evidence="1" type="ORF">ACFS5N_14945</name>
</gene>
<accession>A0ABW5YEQ6</accession>
<dbReference type="RefSeq" id="WP_377187183.1">
    <property type="nucleotide sequence ID" value="NZ_JBHUPD010000003.1"/>
</dbReference>
<proteinExistence type="predicted"/>
<dbReference type="SUPFAM" id="SSF54593">
    <property type="entry name" value="Glyoxalase/Bleomycin resistance protein/Dihydroxybiphenyl dioxygenase"/>
    <property type="match status" value="1"/>
</dbReference>
<sequence length="122" mass="14277">MKLNKVIPQIFYSDINHGLELFIDVLGFTVKYKDQEPAFYIIDRDGVTLMLVEDDEFARKDRPEIRLDTDDIEALFNELKARPKQLFHSNLPEVKLQPWGLKEFALRDKSDVCVIIQQHTGE</sequence>
<protein>
    <recommendedName>
        <fullName evidence="3">VOC domain-containing protein</fullName>
    </recommendedName>
</protein>
<dbReference type="Proteomes" id="UP001597557">
    <property type="component" value="Unassembled WGS sequence"/>
</dbReference>
<name>A0ABW5YEQ6_9SPHI</name>